<keyword evidence="4" id="KW-0805">Transcription regulation</keyword>
<evidence type="ECO:0000313" key="11">
    <source>
        <dbReference type="Proteomes" id="UP000723714"/>
    </source>
</evidence>
<evidence type="ECO:0000256" key="6">
    <source>
        <dbReference type="ARBA" id="ARBA00023163"/>
    </source>
</evidence>
<evidence type="ECO:0000259" key="9">
    <source>
        <dbReference type="PROSITE" id="PS50110"/>
    </source>
</evidence>
<evidence type="ECO:0000256" key="2">
    <source>
        <dbReference type="ARBA" id="ARBA00022553"/>
    </source>
</evidence>
<dbReference type="PROSITE" id="PS50110">
    <property type="entry name" value="RESPONSE_REGULATORY"/>
    <property type="match status" value="1"/>
</dbReference>
<dbReference type="EMBL" id="JABACJ020000006">
    <property type="protein sequence ID" value="MBU3875897.1"/>
    <property type="molecule type" value="Genomic_DNA"/>
</dbReference>
<sequence length="507" mass="58625">MQTTLLIADDEYFIRQRLKRIIPWTELNLKLAGEAENGVEVLNFLNEQHIDIVLLDIRMPKMLGTETALHIHQNFPETQVIILSGYNEFEYARSALQNGVSDYLLKPVDSSSLHASLEKCIEKLEQRRKTTAKLLSFDRHMRSNALADVRDGKLSSAEFCLQYPEFAKYKYSAYIGIYTMEDTPAGALGLAEQIRSRLDLFCEHFQESGHIYVIQLFFCSGSDISHLGSLLTEFVQNAHSYIFLTANHVFSLEENWGIYYRRILSSLNQRYFHPHSELFMEFKHKEQGNEKLDLMKLRQTVMEYLNLGDAKNFESFIEKSFDTIVQKKNIDLLFSFLNELFITFQIHYKIPANLDLSISDFISVMIEEEYSCDRLKDTVLHYGSQCMQFKKTPPSDVTYCKKITAYIDENYMNPELTVSAIAEHFQLNASYLGTIFKNVRDQSILQYITKVRMEAAKKLLAAGDHLVSEVAAAIGYSDVFYFSKCFKKNFGCSPKEFIRICESEKES</sequence>
<dbReference type="PANTHER" id="PTHR42713">
    <property type="entry name" value="HISTIDINE KINASE-RELATED"/>
    <property type="match status" value="1"/>
</dbReference>
<keyword evidence="5" id="KW-0238">DNA-binding</keyword>
<feature type="modified residue" description="4-aspartylphosphate" evidence="7">
    <location>
        <position position="56"/>
    </location>
</feature>
<evidence type="ECO:0000256" key="7">
    <source>
        <dbReference type="PROSITE-ProRule" id="PRU00169"/>
    </source>
</evidence>
<dbReference type="Pfam" id="PF00072">
    <property type="entry name" value="Response_reg"/>
    <property type="match status" value="1"/>
</dbReference>
<dbReference type="CDD" id="cd17536">
    <property type="entry name" value="REC_YesN-like"/>
    <property type="match status" value="1"/>
</dbReference>
<dbReference type="InterPro" id="IPR018060">
    <property type="entry name" value="HTH_AraC"/>
</dbReference>
<accession>A0ABS6D2S9</accession>
<dbReference type="InterPro" id="IPR018062">
    <property type="entry name" value="HTH_AraC-typ_CS"/>
</dbReference>
<feature type="domain" description="Response regulatory" evidence="9">
    <location>
        <begin position="4"/>
        <end position="121"/>
    </location>
</feature>
<dbReference type="PROSITE" id="PS01124">
    <property type="entry name" value="HTH_ARAC_FAMILY_2"/>
    <property type="match status" value="1"/>
</dbReference>
<keyword evidence="1" id="KW-0963">Cytoplasm</keyword>
<evidence type="ECO:0000256" key="1">
    <source>
        <dbReference type="ARBA" id="ARBA00022490"/>
    </source>
</evidence>
<evidence type="ECO:0000313" key="10">
    <source>
        <dbReference type="EMBL" id="MBU3875897.1"/>
    </source>
</evidence>
<evidence type="ECO:0000256" key="4">
    <source>
        <dbReference type="ARBA" id="ARBA00023015"/>
    </source>
</evidence>
<organism evidence="10 11">
    <name type="scientific">Faecalicatena faecalis</name>
    <dbReference type="NCBI Taxonomy" id="2726362"/>
    <lineage>
        <taxon>Bacteria</taxon>
        <taxon>Bacillati</taxon>
        <taxon>Bacillota</taxon>
        <taxon>Clostridia</taxon>
        <taxon>Lachnospirales</taxon>
        <taxon>Lachnospiraceae</taxon>
        <taxon>Faecalicatena</taxon>
    </lineage>
</organism>
<keyword evidence="6" id="KW-0804">Transcription</keyword>
<feature type="domain" description="HTH araC/xylS-type" evidence="8">
    <location>
        <begin position="401"/>
        <end position="500"/>
    </location>
</feature>
<dbReference type="InterPro" id="IPR051552">
    <property type="entry name" value="HptR"/>
</dbReference>
<comment type="caution">
    <text evidence="10">The sequence shown here is derived from an EMBL/GenBank/DDBJ whole genome shotgun (WGS) entry which is preliminary data.</text>
</comment>
<evidence type="ECO:0000256" key="3">
    <source>
        <dbReference type="ARBA" id="ARBA00023012"/>
    </source>
</evidence>
<dbReference type="SMART" id="SM00448">
    <property type="entry name" value="REC"/>
    <property type="match status" value="1"/>
</dbReference>
<keyword evidence="2 7" id="KW-0597">Phosphoprotein</keyword>
<gene>
    <name evidence="10" type="ORF">HGO97_008730</name>
</gene>
<keyword evidence="11" id="KW-1185">Reference proteome</keyword>
<dbReference type="InterPro" id="IPR001789">
    <property type="entry name" value="Sig_transdc_resp-reg_receiver"/>
</dbReference>
<name>A0ABS6D2S9_9FIRM</name>
<evidence type="ECO:0000259" key="8">
    <source>
        <dbReference type="PROSITE" id="PS01124"/>
    </source>
</evidence>
<reference evidence="10 11" key="1">
    <citation type="submission" date="2021-06" db="EMBL/GenBank/DDBJ databases">
        <title>Faecalicatena sp. nov. isolated from porcine feces.</title>
        <authorList>
            <person name="Oh B.S."/>
            <person name="Lee J.H."/>
        </authorList>
    </citation>
    <scope>NUCLEOTIDE SEQUENCE [LARGE SCALE GENOMIC DNA]</scope>
    <source>
        <strain evidence="10 11">AGMB00832</strain>
    </source>
</reference>
<dbReference type="SMART" id="SM00342">
    <property type="entry name" value="HTH_ARAC"/>
    <property type="match status" value="1"/>
</dbReference>
<protein>
    <submittedName>
        <fullName evidence="10">Response regulator</fullName>
    </submittedName>
</protein>
<dbReference type="RefSeq" id="WP_216240917.1">
    <property type="nucleotide sequence ID" value="NZ_JABACJ020000006.1"/>
</dbReference>
<proteinExistence type="predicted"/>
<keyword evidence="3" id="KW-0902">Two-component regulatory system</keyword>
<evidence type="ECO:0000256" key="5">
    <source>
        <dbReference type="ARBA" id="ARBA00023125"/>
    </source>
</evidence>
<dbReference type="Proteomes" id="UP000723714">
    <property type="component" value="Unassembled WGS sequence"/>
</dbReference>
<dbReference type="Pfam" id="PF12833">
    <property type="entry name" value="HTH_18"/>
    <property type="match status" value="1"/>
</dbReference>
<dbReference type="PROSITE" id="PS00041">
    <property type="entry name" value="HTH_ARAC_FAMILY_1"/>
    <property type="match status" value="1"/>
</dbReference>
<dbReference type="PANTHER" id="PTHR42713:SF3">
    <property type="entry name" value="TRANSCRIPTIONAL REGULATORY PROTEIN HPTR"/>
    <property type="match status" value="1"/>
</dbReference>